<dbReference type="HOGENOM" id="CLU_007265_5_3_0"/>
<evidence type="ECO:0000259" key="4">
    <source>
        <dbReference type="PROSITE" id="PS51722"/>
    </source>
</evidence>
<dbReference type="InterPro" id="IPR009001">
    <property type="entry name" value="Transl_elong_EF1A/Init_IF2_C"/>
</dbReference>
<feature type="domain" description="Tr-type G" evidence="4">
    <location>
        <begin position="1"/>
        <end position="209"/>
    </location>
</feature>
<dbReference type="SUPFAM" id="SSF50465">
    <property type="entry name" value="EF-Tu/eEF-1alpha/eIF2-gamma C-terminal domain"/>
    <property type="match status" value="1"/>
</dbReference>
<geneLocation type="plasmid" evidence="5 6">
    <name>2</name>
</geneLocation>
<dbReference type="PATRIC" id="fig|861299.3.peg.6099"/>
<dbReference type="InterPro" id="IPR059117">
    <property type="entry name" value="APS_kinase_dom"/>
</dbReference>
<name>W0RTC9_9BACT</name>
<dbReference type="AlphaFoldDB" id="W0RTC9"/>
<dbReference type="GO" id="GO:0005525">
    <property type="term" value="F:GTP binding"/>
    <property type="evidence" value="ECO:0007669"/>
    <property type="project" value="UniProtKB-KW"/>
</dbReference>
<dbReference type="InterPro" id="IPR031157">
    <property type="entry name" value="G_TR_CS"/>
</dbReference>
<dbReference type="Pfam" id="PF01583">
    <property type="entry name" value="APS_kinase"/>
    <property type="match status" value="1"/>
</dbReference>
<sequence length="590" mass="64661">MNIAVVGHVDHGKSTIVGRLLADTGTLPDGKLEQVRATCARNAKPFEYAFLIDALKEEQGQGITIDSARVFFKTPRRPYIIIDAPGHLEFLKNMITGAARAEAALLVVDAREGVQENTRRHGRLLPLLGVRHVAVLVNKIDLVDYSRAAFCALEHELREFLGGYGVTIEACIPVSGREGTNLAARAPETPWYAGPTVVEFLDALEEEPAPVEKPFRMPVQGVYKFTAQGDDRRIVAGGVASGRLRVGDEVLFYPSGKRSRVKTLEGFNVDPRAEAGAGEAAGFTLTDQIYVQRGEVACRADEERPSVAARIRVSLFWLGTQPLVRGRQYRLKLGTASVGMELEAVEQLVDASELGERDTADAVQRHEVAECVLRLERPLAVDAEIGIAATGRFVIVDEWEIRGGGIVREALPDPQAAVRERVLVRNAKWEPSGIPFERRVERYAQLPAMVLITGPRDADRKSLARALEARLFEEGRLVYFLGIGNLLYGVDADLERTGVHRHEHLRRLGEVANLMLDAGMLLVVTAAELTPDELDLVGTAVEPGRIHTVWLGGRGPNDLASDLVVDDSDLGGEQVERICRLLEERGVVGR</sequence>
<reference evidence="5 6" key="1">
    <citation type="journal article" date="2014" name="Genome Announc.">
        <title>Genome Sequence and Methylome of Soil Bacterium Gemmatirosa kalamazoonensis KBS708T, a Member of the Rarely Cultivated Gemmatimonadetes Phylum.</title>
        <authorList>
            <person name="Debruyn J.M."/>
            <person name="Radosevich M."/>
            <person name="Wommack K.E."/>
            <person name="Polson S.W."/>
            <person name="Hauser L.J."/>
            <person name="Fawaz M.N."/>
            <person name="Korlach J."/>
            <person name="Tsai Y.C."/>
        </authorList>
    </citation>
    <scope>NUCLEOTIDE SEQUENCE [LARGE SCALE GENOMIC DNA]</scope>
    <source>
        <strain evidence="5 6">KBS708</strain>
        <plasmid evidence="6">Plasmid 2</plasmid>
    </source>
</reference>
<accession>W0RTC9</accession>
<dbReference type="PROSITE" id="PS00301">
    <property type="entry name" value="G_TR_1"/>
    <property type="match status" value="1"/>
</dbReference>
<dbReference type="Proteomes" id="UP000019151">
    <property type="component" value="Plasmid 2"/>
</dbReference>
<dbReference type="EMBL" id="CP007130">
    <property type="protein sequence ID" value="AHG93580.1"/>
    <property type="molecule type" value="Genomic_DNA"/>
</dbReference>
<evidence type="ECO:0000313" key="5">
    <source>
        <dbReference type="EMBL" id="AHG93580.1"/>
    </source>
</evidence>
<dbReference type="Gene3D" id="3.40.50.300">
    <property type="entry name" value="P-loop containing nucleotide triphosphate hydrolases"/>
    <property type="match status" value="2"/>
</dbReference>
<organism evidence="5 6">
    <name type="scientific">Gemmatirosa kalamazoonensis</name>
    <dbReference type="NCBI Taxonomy" id="861299"/>
    <lineage>
        <taxon>Bacteria</taxon>
        <taxon>Pseudomonadati</taxon>
        <taxon>Gemmatimonadota</taxon>
        <taxon>Gemmatimonadia</taxon>
        <taxon>Gemmatimonadales</taxon>
        <taxon>Gemmatimonadaceae</taxon>
        <taxon>Gemmatirosa</taxon>
    </lineage>
</organism>
<protein>
    <submittedName>
        <fullName evidence="5">Protein synthesis factor GTP-binding protein</fullName>
    </submittedName>
</protein>
<dbReference type="eggNOG" id="COG0529">
    <property type="taxonomic scope" value="Bacteria"/>
</dbReference>
<keyword evidence="1" id="KW-0808">Transferase</keyword>
<proteinExistence type="predicted"/>
<dbReference type="Pfam" id="PF00009">
    <property type="entry name" value="GTP_EFTU"/>
    <property type="match status" value="1"/>
</dbReference>
<keyword evidence="2" id="KW-0547">Nucleotide-binding</keyword>
<dbReference type="PRINTS" id="PR00315">
    <property type="entry name" value="ELONGATNFCT"/>
</dbReference>
<dbReference type="Gene3D" id="2.40.30.10">
    <property type="entry name" value="Translation factors"/>
    <property type="match status" value="2"/>
</dbReference>
<dbReference type="InParanoid" id="W0RTC9"/>
<dbReference type="InterPro" id="IPR054696">
    <property type="entry name" value="GTP-eEF1A_C"/>
</dbReference>
<dbReference type="SUPFAM" id="SSF52540">
    <property type="entry name" value="P-loop containing nucleoside triphosphate hydrolases"/>
    <property type="match status" value="1"/>
</dbReference>
<dbReference type="eggNOG" id="COG2895">
    <property type="taxonomic scope" value="Bacteria"/>
</dbReference>
<dbReference type="KEGG" id="gba:J421_6045"/>
<dbReference type="InterPro" id="IPR050100">
    <property type="entry name" value="TRAFAC_GTPase_members"/>
</dbReference>
<dbReference type="InterPro" id="IPR000795">
    <property type="entry name" value="T_Tr_GTP-bd_dom"/>
</dbReference>
<dbReference type="OrthoDB" id="9804504at2"/>
<dbReference type="RefSeq" id="WP_025414879.1">
    <property type="nucleotide sequence ID" value="NZ_CP007130.1"/>
</dbReference>
<evidence type="ECO:0000313" key="6">
    <source>
        <dbReference type="Proteomes" id="UP000019151"/>
    </source>
</evidence>
<evidence type="ECO:0000256" key="2">
    <source>
        <dbReference type="ARBA" id="ARBA00022741"/>
    </source>
</evidence>
<dbReference type="PROSITE" id="PS51722">
    <property type="entry name" value="G_TR_2"/>
    <property type="match status" value="1"/>
</dbReference>
<dbReference type="Pfam" id="PF22594">
    <property type="entry name" value="GTP-eEF1A_C"/>
    <property type="match status" value="1"/>
</dbReference>
<dbReference type="SUPFAM" id="SSF50447">
    <property type="entry name" value="Translation proteins"/>
    <property type="match status" value="1"/>
</dbReference>
<keyword evidence="6" id="KW-1185">Reference proteome</keyword>
<evidence type="ECO:0000256" key="1">
    <source>
        <dbReference type="ARBA" id="ARBA00022679"/>
    </source>
</evidence>
<dbReference type="InterPro" id="IPR027417">
    <property type="entry name" value="P-loop_NTPase"/>
</dbReference>
<keyword evidence="3" id="KW-0342">GTP-binding</keyword>
<dbReference type="GO" id="GO:0003924">
    <property type="term" value="F:GTPase activity"/>
    <property type="evidence" value="ECO:0007669"/>
    <property type="project" value="InterPro"/>
</dbReference>
<dbReference type="PANTHER" id="PTHR23115">
    <property type="entry name" value="TRANSLATION FACTOR"/>
    <property type="match status" value="1"/>
</dbReference>
<gene>
    <name evidence="5" type="ORF">J421_6045</name>
</gene>
<keyword evidence="5" id="KW-0614">Plasmid</keyword>
<dbReference type="InterPro" id="IPR009000">
    <property type="entry name" value="Transl_B-barrel_sf"/>
</dbReference>
<evidence type="ECO:0000256" key="3">
    <source>
        <dbReference type="ARBA" id="ARBA00023134"/>
    </source>
</evidence>